<dbReference type="Gene3D" id="3.10.105.10">
    <property type="entry name" value="Dipeptide-binding Protein, Domain 3"/>
    <property type="match status" value="1"/>
</dbReference>
<dbReference type="PIRSF" id="PIRSF002741">
    <property type="entry name" value="MppA"/>
    <property type="match status" value="1"/>
</dbReference>
<dbReference type="GO" id="GO:0030288">
    <property type="term" value="C:outer membrane-bounded periplasmic space"/>
    <property type="evidence" value="ECO:0007669"/>
    <property type="project" value="TreeGrafter"/>
</dbReference>
<dbReference type="AlphaFoldDB" id="A0A3S9XBE5"/>
<dbReference type="GO" id="GO:0016151">
    <property type="term" value="F:nickel cation binding"/>
    <property type="evidence" value="ECO:0007669"/>
    <property type="project" value="InterPro"/>
</dbReference>
<feature type="domain" description="Solute-binding protein family 5" evidence="3">
    <location>
        <begin position="68"/>
        <end position="440"/>
    </location>
</feature>
<sequence length="524" mass="59690">MRLNVFIWLAIPLLVISLFVKADLRDNQLDYASTKDIADINPHLYLGEMAAQNMVFESLVTNAVDGSIKPHLAKSWQVLDEGKRYRFNLRQDVSFNDGEKFNAQAVKLNMDAVLANKARHAWMGLVNEIESVNVIDDYTVEVNLFHPYYPTLTELALTRPFRFISPKAFINGLTQNGITSNAGTGPWILKDYKKNQYATFVINPHYWGEKPKLAAVIWHVIPDRQTMLMALQKGDIQLIFGADGDMVDMDSYENLANTGRFTTLMSSPIASRTIVLNSKRPITSDVKVRQALSYAVDKEAIASGILNDSETVADTLMARSVPYSDVSVKTYTYNPEIARKLLDDAGWRLPSGKQIREKDGCELRLVFSYDTNNAVEKDISELLQNDFKQIGIALDIIGEEKQTYRDRQKTGDFDLQYSLSWGKPYDPASFIASFRFSGHADYQAQLGLPDKKEIDNTIGKILTSTDIQKRQQLYQWLFTRLADEAIYIPLTYSRTKVIYSQDLKGVDFNVSQYEIPFEKMYFKR</sequence>
<proteinExistence type="predicted"/>
<dbReference type="GO" id="GO:0020037">
    <property type="term" value="F:heme binding"/>
    <property type="evidence" value="ECO:0007669"/>
    <property type="project" value="InterPro"/>
</dbReference>
<keyword evidence="5" id="KW-1185">Reference proteome</keyword>
<dbReference type="InterPro" id="IPR039424">
    <property type="entry name" value="SBP_5"/>
</dbReference>
<dbReference type="InterPro" id="IPR011980">
    <property type="entry name" value="CntA-like"/>
</dbReference>
<evidence type="ECO:0000256" key="2">
    <source>
        <dbReference type="ARBA" id="ARBA00022927"/>
    </source>
</evidence>
<dbReference type="SUPFAM" id="SSF53850">
    <property type="entry name" value="Periplasmic binding protein-like II"/>
    <property type="match status" value="1"/>
</dbReference>
<dbReference type="Gene3D" id="3.40.190.10">
    <property type="entry name" value="Periplasmic binding protein-like II"/>
    <property type="match status" value="1"/>
</dbReference>
<keyword evidence="2" id="KW-0813">Transport</keyword>
<dbReference type="CDD" id="cd08489">
    <property type="entry name" value="PBP2_NikA"/>
    <property type="match status" value="1"/>
</dbReference>
<dbReference type="RefSeq" id="WP_127161951.1">
    <property type="nucleotide sequence ID" value="NZ_CP029822.1"/>
</dbReference>
<dbReference type="Proteomes" id="UP000273143">
    <property type="component" value="Chromosome"/>
</dbReference>
<organism evidence="4 5">
    <name type="scientific">Entomomonas moraniae</name>
    <dbReference type="NCBI Taxonomy" id="2213226"/>
    <lineage>
        <taxon>Bacteria</taxon>
        <taxon>Pseudomonadati</taxon>
        <taxon>Pseudomonadota</taxon>
        <taxon>Gammaproteobacteria</taxon>
        <taxon>Pseudomonadales</taxon>
        <taxon>Pseudomonadaceae</taxon>
        <taxon>Entomomonas</taxon>
    </lineage>
</organism>
<dbReference type="GO" id="GO:0015833">
    <property type="term" value="P:peptide transport"/>
    <property type="evidence" value="ECO:0007669"/>
    <property type="project" value="UniProtKB-KW"/>
</dbReference>
<accession>A0A3S9XBE5</accession>
<dbReference type="PANTHER" id="PTHR30290:SF37">
    <property type="entry name" value="NICKEL-BINDING PERIPLASMIC PROTEIN"/>
    <property type="match status" value="1"/>
</dbReference>
<protein>
    <submittedName>
        <fullName evidence="4">Nickel ABC transporter, nickel/metallophore periplasmic binding protein</fullName>
    </submittedName>
</protein>
<evidence type="ECO:0000313" key="4">
    <source>
        <dbReference type="EMBL" id="AZS49772.1"/>
    </source>
</evidence>
<dbReference type="GO" id="GO:0015031">
    <property type="term" value="P:protein transport"/>
    <property type="evidence" value="ECO:0007669"/>
    <property type="project" value="UniProtKB-KW"/>
</dbReference>
<evidence type="ECO:0000256" key="1">
    <source>
        <dbReference type="ARBA" id="ARBA00022856"/>
    </source>
</evidence>
<dbReference type="KEGG" id="emo:DM558_02785"/>
<reference evidence="5" key="1">
    <citation type="submission" date="2018-06" db="EMBL/GenBank/DDBJ databases">
        <title>Complete genome of Pseudomonas insecticola strain QZS01.</title>
        <authorList>
            <person name="Wang J."/>
            <person name="Su Q."/>
        </authorList>
    </citation>
    <scope>NUCLEOTIDE SEQUENCE [LARGE SCALE GENOMIC DNA]</scope>
    <source>
        <strain evidence="5">QZS01</strain>
    </source>
</reference>
<dbReference type="EMBL" id="CP029822">
    <property type="protein sequence ID" value="AZS49772.1"/>
    <property type="molecule type" value="Genomic_DNA"/>
</dbReference>
<dbReference type="InterPro" id="IPR030678">
    <property type="entry name" value="Peptide/Ni-bd"/>
</dbReference>
<dbReference type="InterPro" id="IPR000914">
    <property type="entry name" value="SBP_5_dom"/>
</dbReference>
<dbReference type="GO" id="GO:0043190">
    <property type="term" value="C:ATP-binding cassette (ABC) transporter complex"/>
    <property type="evidence" value="ECO:0007669"/>
    <property type="project" value="InterPro"/>
</dbReference>
<dbReference type="Pfam" id="PF00496">
    <property type="entry name" value="SBP_bac_5"/>
    <property type="match status" value="1"/>
</dbReference>
<dbReference type="NCBIfam" id="TIGR02294">
    <property type="entry name" value="nickel_nikA"/>
    <property type="match status" value="1"/>
</dbReference>
<keyword evidence="1" id="KW-0571">Peptide transport</keyword>
<dbReference type="GO" id="GO:1904680">
    <property type="term" value="F:peptide transmembrane transporter activity"/>
    <property type="evidence" value="ECO:0007669"/>
    <property type="project" value="TreeGrafter"/>
</dbReference>
<name>A0A3S9XBE5_9GAMM</name>
<evidence type="ECO:0000313" key="5">
    <source>
        <dbReference type="Proteomes" id="UP000273143"/>
    </source>
</evidence>
<dbReference type="GO" id="GO:0015675">
    <property type="term" value="P:nickel cation transport"/>
    <property type="evidence" value="ECO:0007669"/>
    <property type="project" value="InterPro"/>
</dbReference>
<gene>
    <name evidence="4" type="primary">nikA</name>
    <name evidence="4" type="ORF">DM558_02785</name>
</gene>
<dbReference type="PANTHER" id="PTHR30290">
    <property type="entry name" value="PERIPLASMIC BINDING COMPONENT OF ABC TRANSPORTER"/>
    <property type="match status" value="1"/>
</dbReference>
<evidence type="ECO:0000259" key="3">
    <source>
        <dbReference type="Pfam" id="PF00496"/>
    </source>
</evidence>
<keyword evidence="2" id="KW-0653">Protein transport</keyword>